<sequence>MPVAFFRFRCALAAAAIAATLGPARAEEAPERIAERLPVRRQCFSTSQTREKIEAHKLTEPLACMRAAALELSGEALGARLCWLEELFIYEISVLRPDGRIVKLLFDAATGKPHSSRTNN</sequence>
<proteinExistence type="predicted"/>
<keyword evidence="3" id="KW-1185">Reference proteome</keyword>
<feature type="signal peptide" evidence="1">
    <location>
        <begin position="1"/>
        <end position="26"/>
    </location>
</feature>
<feature type="chain" id="PRO_5047512814" description="PepSY domain-containing protein" evidence="1">
    <location>
        <begin position="27"/>
        <end position="120"/>
    </location>
</feature>
<name>A0ABM8E5T2_9HYPH</name>
<reference evidence="2 3" key="1">
    <citation type="journal article" date="2023" name="Int. J. Syst. Evol. Microbiol.">
        <title>Methylocystis iwaonis sp. nov., a type II methane-oxidizing bacterium from surface soil of a rice paddy field in Japan, and emended description of the genus Methylocystis (ex Whittenbury et al. 1970) Bowman et al. 1993.</title>
        <authorList>
            <person name="Kaise H."/>
            <person name="Sawadogo J.B."/>
            <person name="Alam M.S."/>
            <person name="Ueno C."/>
            <person name="Dianou D."/>
            <person name="Shinjo R."/>
            <person name="Asakawa S."/>
        </authorList>
    </citation>
    <scope>NUCLEOTIDE SEQUENCE [LARGE SCALE GENOMIC DNA]</scope>
    <source>
        <strain evidence="2 3">SS37A-Re</strain>
    </source>
</reference>
<evidence type="ECO:0000313" key="3">
    <source>
        <dbReference type="Proteomes" id="UP001317629"/>
    </source>
</evidence>
<dbReference type="EMBL" id="AP027142">
    <property type="protein sequence ID" value="BDV33335.1"/>
    <property type="molecule type" value="Genomic_DNA"/>
</dbReference>
<evidence type="ECO:0008006" key="4">
    <source>
        <dbReference type="Google" id="ProtNLM"/>
    </source>
</evidence>
<evidence type="ECO:0000313" key="2">
    <source>
        <dbReference type="EMBL" id="BDV33335.1"/>
    </source>
</evidence>
<organism evidence="2 3">
    <name type="scientific">Methylocystis iwaonis</name>
    <dbReference type="NCBI Taxonomy" id="2885079"/>
    <lineage>
        <taxon>Bacteria</taxon>
        <taxon>Pseudomonadati</taxon>
        <taxon>Pseudomonadota</taxon>
        <taxon>Alphaproteobacteria</taxon>
        <taxon>Hyphomicrobiales</taxon>
        <taxon>Methylocystaceae</taxon>
        <taxon>Methylocystis</taxon>
    </lineage>
</organism>
<gene>
    <name evidence="2" type="ORF">SS37A_08640</name>
</gene>
<evidence type="ECO:0000256" key="1">
    <source>
        <dbReference type="SAM" id="SignalP"/>
    </source>
</evidence>
<dbReference type="RefSeq" id="WP_202072939.1">
    <property type="nucleotide sequence ID" value="NZ_AP027142.1"/>
</dbReference>
<accession>A0ABM8E5T2</accession>
<keyword evidence="1" id="KW-0732">Signal</keyword>
<protein>
    <recommendedName>
        <fullName evidence="4">PepSY domain-containing protein</fullName>
    </recommendedName>
</protein>
<dbReference type="Proteomes" id="UP001317629">
    <property type="component" value="Chromosome"/>
</dbReference>